<dbReference type="PANTHER" id="PTHR12507">
    <property type="entry name" value="REDUCED GROWTH PHENOTYPE 1 RGP1, YEAST -RELATED"/>
    <property type="match status" value="1"/>
</dbReference>
<name>A9UQU8_MONBE</name>
<dbReference type="Proteomes" id="UP000001357">
    <property type="component" value="Unassembled WGS sequence"/>
</dbReference>
<reference evidence="1 2" key="1">
    <citation type="journal article" date="2008" name="Nature">
        <title>The genome of the choanoflagellate Monosiga brevicollis and the origin of metazoans.</title>
        <authorList>
            <consortium name="JGI Sequencing"/>
            <person name="King N."/>
            <person name="Westbrook M.J."/>
            <person name="Young S.L."/>
            <person name="Kuo A."/>
            <person name="Abedin M."/>
            <person name="Chapman J."/>
            <person name="Fairclough S."/>
            <person name="Hellsten U."/>
            <person name="Isogai Y."/>
            <person name="Letunic I."/>
            <person name="Marr M."/>
            <person name="Pincus D."/>
            <person name="Putnam N."/>
            <person name="Rokas A."/>
            <person name="Wright K.J."/>
            <person name="Zuzow R."/>
            <person name="Dirks W."/>
            <person name="Good M."/>
            <person name="Goodstein D."/>
            <person name="Lemons D."/>
            <person name="Li W."/>
            <person name="Lyons J.B."/>
            <person name="Morris A."/>
            <person name="Nichols S."/>
            <person name="Richter D.J."/>
            <person name="Salamov A."/>
            <person name="Bork P."/>
            <person name="Lim W.A."/>
            <person name="Manning G."/>
            <person name="Miller W.T."/>
            <person name="McGinnis W."/>
            <person name="Shapiro H."/>
            <person name="Tjian R."/>
            <person name="Grigoriev I.V."/>
            <person name="Rokhsar D."/>
        </authorList>
    </citation>
    <scope>NUCLEOTIDE SEQUENCE [LARGE SCALE GENOMIC DNA]</scope>
    <source>
        <strain evidence="2">MX1 / ATCC 50154</strain>
    </source>
</reference>
<proteinExistence type="predicted"/>
<dbReference type="AlphaFoldDB" id="A9UQU8"/>
<gene>
    <name evidence="1" type="ORF">MONBRDRAFT_5392</name>
</gene>
<protein>
    <submittedName>
        <fullName evidence="1">Uncharacterized protein</fullName>
    </submittedName>
</protein>
<dbReference type="InterPro" id="IPR014848">
    <property type="entry name" value="Rgp1"/>
</dbReference>
<dbReference type="Pfam" id="PF08737">
    <property type="entry name" value="Rgp1"/>
    <property type="match status" value="1"/>
</dbReference>
<dbReference type="InParanoid" id="A9UQU8"/>
<dbReference type="EMBL" id="CH991543">
    <property type="protein sequence ID" value="EDQ93108.1"/>
    <property type="molecule type" value="Genomic_DNA"/>
</dbReference>
<dbReference type="STRING" id="81824.A9UQU8"/>
<evidence type="ECO:0000313" key="1">
    <source>
        <dbReference type="EMBL" id="EDQ93108.1"/>
    </source>
</evidence>
<dbReference type="RefSeq" id="XP_001742870.1">
    <property type="nucleotide sequence ID" value="XM_001742818.1"/>
</dbReference>
<dbReference type="KEGG" id="mbr:MONBRDRAFT_5392"/>
<accession>A9UQU8</accession>
<keyword evidence="2" id="KW-1185">Reference proteome</keyword>
<dbReference type="GO" id="GO:0005829">
    <property type="term" value="C:cytosol"/>
    <property type="evidence" value="ECO:0007669"/>
    <property type="project" value="GOC"/>
</dbReference>
<dbReference type="GeneID" id="5887890"/>
<organism evidence="1 2">
    <name type="scientific">Monosiga brevicollis</name>
    <name type="common">Choanoflagellate</name>
    <dbReference type="NCBI Taxonomy" id="81824"/>
    <lineage>
        <taxon>Eukaryota</taxon>
        <taxon>Choanoflagellata</taxon>
        <taxon>Craspedida</taxon>
        <taxon>Salpingoecidae</taxon>
        <taxon>Monosiga</taxon>
    </lineage>
</organism>
<dbReference type="GO" id="GO:0034066">
    <property type="term" value="C:Ric1-Rgp1 guanyl-nucleotide exchange factor complex"/>
    <property type="evidence" value="ECO:0000318"/>
    <property type="project" value="GO_Central"/>
</dbReference>
<dbReference type="GO" id="GO:0042147">
    <property type="term" value="P:retrograde transport, endosome to Golgi"/>
    <property type="evidence" value="ECO:0000318"/>
    <property type="project" value="GO_Central"/>
</dbReference>
<evidence type="ECO:0000313" key="2">
    <source>
        <dbReference type="Proteomes" id="UP000001357"/>
    </source>
</evidence>
<dbReference type="GO" id="GO:0000139">
    <property type="term" value="C:Golgi membrane"/>
    <property type="evidence" value="ECO:0000318"/>
    <property type="project" value="GO_Central"/>
</dbReference>
<sequence length="275" mass="29163">MVDVSLSLADGGIVFAGLAVAGTVTLINKDLHDTVNVAWLSITSHCQCTFNKSRLNIPDVIEPQPGSSGSFLPTQGGQEPIQAGACARGPQRCRPDGCHLFGHPPAPDLCVSTTSPGLSFGDDEQGGQDPTVGFPVMLMCGWVWLGRFALTTAQDITFATLVLPKRHFRLGEDISGALSFTNSPGLACLKVNLGLERVEKPANRFCHEAAVRESTLTELHSVTQLGSLHAELTAFDVTVPLHVSPTFYCEYGMSVDACALLALPQSCLIVARCSA</sequence>